<dbReference type="EMBL" id="CM046504">
    <property type="protein sequence ID" value="KAI8680504.1"/>
    <property type="molecule type" value="Genomic_DNA"/>
</dbReference>
<evidence type="ECO:0000313" key="2">
    <source>
        <dbReference type="Proteomes" id="UP001065298"/>
    </source>
</evidence>
<dbReference type="Proteomes" id="UP001065298">
    <property type="component" value="Chromosome 2"/>
</dbReference>
<protein>
    <submittedName>
        <fullName evidence="1">Uncharacterized protein</fullName>
    </submittedName>
</protein>
<gene>
    <name evidence="1" type="ORF">NCS57_00331600</name>
</gene>
<sequence length="802" mass="89391">MDPLSIATSVVGLTATCLTTCKKLSDLAGNYEDVPVVIAMICSESTLISIALSELQMKILRRDDLSQAWASRTDVLMAFETALTGCMVVFSCLEAETRQLQSQNSSNMGVWAKIRFMWNQDRLKDLLNALRGQQTSIGFLLKILETDTLSDIQRSLRDNRSRIQASASQAQSLRSRNPSIKMGCESIFDNDTAKLSLFDVEAVSAVAPSELDFEFDDLVLNSQAYRRAFARAQADSEQPQIHVVEGDLIDFSETQSSFDNSDAATIRELNQDLQGLNIGADSETQALLMGSIGETTLQQPQPRIQIRRKPLDEQEKGLNRREIERPKNPGVLSSQKPSQEKLRAGLKCDKCSEPVTARFVRALGGVWHVDCFTCVDCHQTVASRFFPHDDNGTQKPLCERDYFRRLGLLCFKCDQALRGTYITALDRGYHLEHFSCDACDVVFKANESYYEHGDKIFCMLDYVKLYAQRCDSCKFPILKQFVEAPGSSEDGKLLAWHPECYVIMRELSIVLPPSSRNREYLALLDKGGERKGRDRAVSKVSDRQEQHEAFLANLHAATLKFLDVFRETTTTALASKENQSVAFERWMILIALTNLLFQVVAEVTDEMPNDKQLKTFGTAFNKYAEAFISGASPSPDSLCEALAVSVRSVLRVGLVSVLASEDTRKVDKFMAKLSATAPPELRLPYQTQPPKGSSQGILCEGCHDFVKKEAYTEASMPGLRWHLGCFACVACKRSGTITPKPSQTTDGHFECASPECGWGGIVTFVPSYAQTVHLMWRAWDVVVQGGVKGPIRKRIFDSDLSM</sequence>
<keyword evidence="2" id="KW-1185">Reference proteome</keyword>
<accession>A0ACC0RB38</accession>
<comment type="caution">
    <text evidence="1">The sequence shown here is derived from an EMBL/GenBank/DDBJ whole genome shotgun (WGS) entry which is preliminary data.</text>
</comment>
<evidence type="ECO:0000313" key="1">
    <source>
        <dbReference type="EMBL" id="KAI8680504.1"/>
    </source>
</evidence>
<reference evidence="1" key="1">
    <citation type="submission" date="2022-06" db="EMBL/GenBank/DDBJ databases">
        <title>Fusarium solani species complex genomes reveal bases of compartmentalisation and animal pathogenesis.</title>
        <authorList>
            <person name="Tsai I.J."/>
        </authorList>
    </citation>
    <scope>NUCLEOTIDE SEQUENCE</scope>
    <source>
        <strain evidence="1">Fu6.1</strain>
    </source>
</reference>
<organism evidence="1 2">
    <name type="scientific">Fusarium keratoplasticum</name>
    <dbReference type="NCBI Taxonomy" id="1328300"/>
    <lineage>
        <taxon>Eukaryota</taxon>
        <taxon>Fungi</taxon>
        <taxon>Dikarya</taxon>
        <taxon>Ascomycota</taxon>
        <taxon>Pezizomycotina</taxon>
        <taxon>Sordariomycetes</taxon>
        <taxon>Hypocreomycetidae</taxon>
        <taxon>Hypocreales</taxon>
        <taxon>Nectriaceae</taxon>
        <taxon>Fusarium</taxon>
        <taxon>Fusarium solani species complex</taxon>
    </lineage>
</organism>
<proteinExistence type="predicted"/>
<name>A0ACC0RB38_9HYPO</name>